<sequence>MSAPVDGASSERHQRLLRSFKARFGVDASFVARSPGRVNIIGEHIDYCGFSVLPMAVDRDVLIAVAAKSVAADSAHAPTVVLTNIDPEKYHDATFEYTKDSIVDIDATKHAWHNYFKCGYKGILEDIGKVPPHLEIMIDGNVPAGAGLSSSSAFVCASALSVAYACGVTPNKRDLTETAIRAERYSGVQTGGMDQSISIMATPSSALLIDFYPSLNATPVLIPPHTRPYKFVVANSLVTSEKHVTAARNYNLRVLETRLAARLLGAWVSAGSADDSVAVPRAKTLREVLDLFLDSQATGLAAGFNGARVGSRAEFINGLRNLEAVAELVFKDGVYGCDDAVTALQEKYKGEYAAGWVDVEKEFCAGIGGVYLDGGLDLKKRVRHVLSEARRVLEFVEVCGGSGEADVLDSLGSLMNASQKSCSQDFNCSCPELDELTALCLASGAVGSRLTGAGWGGCTVSLVPEELVEDFIAKVVEGYYAKHGHDVKDVGDWIFATIPGSGALIFE</sequence>
<dbReference type="GO" id="GO:0005524">
    <property type="term" value="F:ATP binding"/>
    <property type="evidence" value="ECO:0007669"/>
    <property type="project" value="UniProtKB-KW"/>
</dbReference>
<dbReference type="PROSITE" id="PS00106">
    <property type="entry name" value="GALACTOKINASE"/>
    <property type="match status" value="1"/>
</dbReference>
<name>A0A507FLG1_9FUNG</name>
<protein>
    <recommendedName>
        <fullName evidence="4">Galactokinase</fullName>
        <ecNumber evidence="3">2.7.1.6</ecNumber>
    </recommendedName>
    <alternativeName>
        <fullName evidence="9">Galactose kinase</fullName>
    </alternativeName>
</protein>
<dbReference type="GO" id="GO:0005829">
    <property type="term" value="C:cytosol"/>
    <property type="evidence" value="ECO:0007669"/>
    <property type="project" value="TreeGrafter"/>
</dbReference>
<dbReference type="SUPFAM" id="SSF54211">
    <property type="entry name" value="Ribosomal protein S5 domain 2-like"/>
    <property type="match status" value="1"/>
</dbReference>
<evidence type="ECO:0000256" key="9">
    <source>
        <dbReference type="ARBA" id="ARBA00029590"/>
    </source>
</evidence>
<evidence type="ECO:0000256" key="5">
    <source>
        <dbReference type="ARBA" id="ARBA00022679"/>
    </source>
</evidence>
<evidence type="ECO:0000256" key="1">
    <source>
        <dbReference type="ARBA" id="ARBA00004947"/>
    </source>
</evidence>
<dbReference type="UniPathway" id="UPA00214"/>
<proteinExistence type="inferred from homology"/>
<gene>
    <name evidence="14" type="ORF">CcCBS67573_g01497</name>
</gene>
<dbReference type="PRINTS" id="PR00473">
    <property type="entry name" value="GALCTOKINASE"/>
</dbReference>
<dbReference type="InterPro" id="IPR013750">
    <property type="entry name" value="GHMP_kinase_C_dom"/>
</dbReference>
<dbReference type="InterPro" id="IPR000705">
    <property type="entry name" value="Galactokinase"/>
</dbReference>
<dbReference type="AlphaFoldDB" id="A0A507FLG1"/>
<comment type="similarity">
    <text evidence="2">Belongs to the GHMP kinase family. GalK subfamily.</text>
</comment>
<keyword evidence="8" id="KW-0067">ATP-binding</keyword>
<dbReference type="EMBL" id="QEAP01000025">
    <property type="protein sequence ID" value="TPX77239.1"/>
    <property type="molecule type" value="Genomic_DNA"/>
</dbReference>
<dbReference type="Gene3D" id="3.30.70.3170">
    <property type="match status" value="1"/>
</dbReference>
<keyword evidence="6" id="KW-0547">Nucleotide-binding</keyword>
<evidence type="ECO:0000259" key="12">
    <source>
        <dbReference type="Pfam" id="PF08544"/>
    </source>
</evidence>
<dbReference type="NCBIfam" id="TIGR00131">
    <property type="entry name" value="gal_kin"/>
    <property type="match status" value="1"/>
</dbReference>
<feature type="domain" description="Galactokinase N-terminal" evidence="13">
    <location>
        <begin position="19"/>
        <end position="66"/>
    </location>
</feature>
<dbReference type="EC" id="2.7.1.6" evidence="3"/>
<keyword evidence="5" id="KW-0808">Transferase</keyword>
<dbReference type="PIRSF" id="PIRSF000530">
    <property type="entry name" value="Galactokinase"/>
    <property type="match status" value="1"/>
</dbReference>
<accession>A0A507FLG1</accession>
<dbReference type="STRING" id="246404.A0A507FLG1"/>
<dbReference type="InterPro" id="IPR036554">
    <property type="entry name" value="GHMP_kinase_C_sf"/>
</dbReference>
<dbReference type="InterPro" id="IPR019741">
    <property type="entry name" value="Galactokinase_CS"/>
</dbReference>
<dbReference type="GO" id="GO:0006012">
    <property type="term" value="P:galactose metabolic process"/>
    <property type="evidence" value="ECO:0007669"/>
    <property type="project" value="UniProtKB-UniPathway"/>
</dbReference>
<feature type="domain" description="GHMP kinase C-terminal" evidence="12">
    <location>
        <begin position="408"/>
        <end position="480"/>
    </location>
</feature>
<dbReference type="InterPro" id="IPR006204">
    <property type="entry name" value="GHMP_kinase_N_dom"/>
</dbReference>
<dbReference type="OrthoDB" id="187738at2759"/>
<dbReference type="InterPro" id="IPR014721">
    <property type="entry name" value="Ribsml_uS5_D2-typ_fold_subgr"/>
</dbReference>
<evidence type="ECO:0000256" key="2">
    <source>
        <dbReference type="ARBA" id="ARBA00006566"/>
    </source>
</evidence>
<evidence type="ECO:0000256" key="4">
    <source>
        <dbReference type="ARBA" id="ARBA00019487"/>
    </source>
</evidence>
<dbReference type="SUPFAM" id="SSF55060">
    <property type="entry name" value="GHMP Kinase, C-terminal domain"/>
    <property type="match status" value="1"/>
</dbReference>
<evidence type="ECO:0000259" key="11">
    <source>
        <dbReference type="Pfam" id="PF00288"/>
    </source>
</evidence>
<dbReference type="PANTHER" id="PTHR10457:SF7">
    <property type="entry name" value="GALACTOKINASE-RELATED"/>
    <property type="match status" value="1"/>
</dbReference>
<organism evidence="14 15">
    <name type="scientific">Chytriomyces confervae</name>
    <dbReference type="NCBI Taxonomy" id="246404"/>
    <lineage>
        <taxon>Eukaryota</taxon>
        <taxon>Fungi</taxon>
        <taxon>Fungi incertae sedis</taxon>
        <taxon>Chytridiomycota</taxon>
        <taxon>Chytridiomycota incertae sedis</taxon>
        <taxon>Chytridiomycetes</taxon>
        <taxon>Chytridiales</taxon>
        <taxon>Chytriomycetaceae</taxon>
        <taxon>Chytriomyces</taxon>
    </lineage>
</organism>
<dbReference type="InterPro" id="IPR020568">
    <property type="entry name" value="Ribosomal_Su5_D2-typ_SF"/>
</dbReference>
<evidence type="ECO:0000256" key="3">
    <source>
        <dbReference type="ARBA" id="ARBA00012315"/>
    </source>
</evidence>
<evidence type="ECO:0000256" key="7">
    <source>
        <dbReference type="ARBA" id="ARBA00022777"/>
    </source>
</evidence>
<dbReference type="Gene3D" id="3.30.230.10">
    <property type="match status" value="1"/>
</dbReference>
<evidence type="ECO:0000259" key="13">
    <source>
        <dbReference type="Pfam" id="PF10509"/>
    </source>
</evidence>
<dbReference type="InterPro" id="IPR006203">
    <property type="entry name" value="GHMP_knse_ATP-bd_CS"/>
</dbReference>
<dbReference type="InterPro" id="IPR006206">
    <property type="entry name" value="Mevalonate/galactokinase"/>
</dbReference>
<dbReference type="GO" id="GO:0004335">
    <property type="term" value="F:galactokinase activity"/>
    <property type="evidence" value="ECO:0007669"/>
    <property type="project" value="UniProtKB-EC"/>
</dbReference>
<dbReference type="Pfam" id="PF10509">
    <property type="entry name" value="GalKase_gal_bdg"/>
    <property type="match status" value="1"/>
</dbReference>
<dbReference type="PROSITE" id="PS00627">
    <property type="entry name" value="GHMP_KINASES_ATP"/>
    <property type="match status" value="1"/>
</dbReference>
<comment type="caution">
    <text evidence="14">The sequence shown here is derived from an EMBL/GenBank/DDBJ whole genome shotgun (WGS) entry which is preliminary data.</text>
</comment>
<evidence type="ECO:0000256" key="6">
    <source>
        <dbReference type="ARBA" id="ARBA00022741"/>
    </source>
</evidence>
<dbReference type="PRINTS" id="PR00959">
    <property type="entry name" value="MEVGALKINASE"/>
</dbReference>
<dbReference type="InterPro" id="IPR019539">
    <property type="entry name" value="GalKase_N"/>
</dbReference>
<keyword evidence="15" id="KW-1185">Reference proteome</keyword>
<comment type="catalytic activity">
    <reaction evidence="10">
        <text>alpha-D-galactose + ATP = alpha-D-galactose 1-phosphate + ADP + H(+)</text>
        <dbReference type="Rhea" id="RHEA:13553"/>
        <dbReference type="ChEBI" id="CHEBI:15378"/>
        <dbReference type="ChEBI" id="CHEBI:28061"/>
        <dbReference type="ChEBI" id="CHEBI:30616"/>
        <dbReference type="ChEBI" id="CHEBI:58336"/>
        <dbReference type="ChEBI" id="CHEBI:456216"/>
        <dbReference type="EC" id="2.7.1.6"/>
    </reaction>
    <physiologicalReaction direction="left-to-right" evidence="10">
        <dbReference type="Rhea" id="RHEA:13554"/>
    </physiologicalReaction>
</comment>
<evidence type="ECO:0000313" key="14">
    <source>
        <dbReference type="EMBL" id="TPX77239.1"/>
    </source>
</evidence>
<dbReference type="PANTHER" id="PTHR10457">
    <property type="entry name" value="MEVALONATE KINASE/GALACTOKINASE"/>
    <property type="match status" value="1"/>
</dbReference>
<dbReference type="Pfam" id="PF08544">
    <property type="entry name" value="GHMP_kinases_C"/>
    <property type="match status" value="1"/>
</dbReference>
<dbReference type="Gene3D" id="1.20.1440.340">
    <property type="match status" value="1"/>
</dbReference>
<feature type="domain" description="GHMP kinase N-terminal" evidence="11">
    <location>
        <begin position="114"/>
        <end position="200"/>
    </location>
</feature>
<dbReference type="Pfam" id="PF00288">
    <property type="entry name" value="GHMP_kinases_N"/>
    <property type="match status" value="1"/>
</dbReference>
<reference evidence="14 15" key="1">
    <citation type="journal article" date="2019" name="Sci. Rep.">
        <title>Comparative genomics of chytrid fungi reveal insights into the obligate biotrophic and pathogenic lifestyle of Synchytrium endobioticum.</title>
        <authorList>
            <person name="van de Vossenberg B.T.L.H."/>
            <person name="Warris S."/>
            <person name="Nguyen H.D.T."/>
            <person name="van Gent-Pelzer M.P.E."/>
            <person name="Joly D.L."/>
            <person name="van de Geest H.C."/>
            <person name="Bonants P.J.M."/>
            <person name="Smith D.S."/>
            <person name="Levesque C.A."/>
            <person name="van der Lee T.A.J."/>
        </authorList>
    </citation>
    <scope>NUCLEOTIDE SEQUENCE [LARGE SCALE GENOMIC DNA]</scope>
    <source>
        <strain evidence="14 15">CBS 675.73</strain>
    </source>
</reference>
<evidence type="ECO:0000256" key="8">
    <source>
        <dbReference type="ARBA" id="ARBA00022840"/>
    </source>
</evidence>
<evidence type="ECO:0000256" key="10">
    <source>
        <dbReference type="ARBA" id="ARBA00049538"/>
    </source>
</evidence>
<dbReference type="Proteomes" id="UP000320333">
    <property type="component" value="Unassembled WGS sequence"/>
</dbReference>
<keyword evidence="7 14" id="KW-0418">Kinase</keyword>
<comment type="pathway">
    <text evidence="1">Carbohydrate metabolism; galactose metabolism.</text>
</comment>
<evidence type="ECO:0000313" key="15">
    <source>
        <dbReference type="Proteomes" id="UP000320333"/>
    </source>
</evidence>